<dbReference type="InterPro" id="IPR001054">
    <property type="entry name" value="A/G_cyclase"/>
</dbReference>
<dbReference type="Pfam" id="PF07714">
    <property type="entry name" value="PK_Tyr_Ser-Thr"/>
    <property type="match status" value="1"/>
</dbReference>
<accession>A0A3M7T9A3</accession>
<organism evidence="13 14">
    <name type="scientific">Brachionus plicatilis</name>
    <name type="common">Marine rotifer</name>
    <name type="synonym">Brachionus muelleri</name>
    <dbReference type="NCBI Taxonomy" id="10195"/>
    <lineage>
        <taxon>Eukaryota</taxon>
        <taxon>Metazoa</taxon>
        <taxon>Spiralia</taxon>
        <taxon>Gnathifera</taxon>
        <taxon>Rotifera</taxon>
        <taxon>Eurotatoria</taxon>
        <taxon>Monogononta</taxon>
        <taxon>Pseudotrocha</taxon>
        <taxon>Ploima</taxon>
        <taxon>Brachionidae</taxon>
        <taxon>Brachionus</taxon>
    </lineage>
</organism>
<dbReference type="SUPFAM" id="SSF55073">
    <property type="entry name" value="Nucleotide cyclase"/>
    <property type="match status" value="1"/>
</dbReference>
<keyword evidence="7 9" id="KW-0456">Lyase</keyword>
<dbReference type="InterPro" id="IPR011009">
    <property type="entry name" value="Kinase-like_dom_sf"/>
</dbReference>
<keyword evidence="8 10" id="KW-0141">cGMP biosynthesis</keyword>
<dbReference type="EC" id="4.6.1.2" evidence="2 10"/>
<keyword evidence="6" id="KW-0472">Membrane</keyword>
<dbReference type="PROSITE" id="PS00452">
    <property type="entry name" value="GUANYLATE_CYCLASE_1"/>
    <property type="match status" value="1"/>
</dbReference>
<evidence type="ECO:0000256" key="1">
    <source>
        <dbReference type="ARBA" id="ARBA00004167"/>
    </source>
</evidence>
<feature type="domain" description="Protein kinase" evidence="11">
    <location>
        <begin position="1"/>
        <end position="158"/>
    </location>
</feature>
<dbReference type="CDD" id="cd07302">
    <property type="entry name" value="CHD"/>
    <property type="match status" value="1"/>
</dbReference>
<evidence type="ECO:0000259" key="11">
    <source>
        <dbReference type="PROSITE" id="PS50011"/>
    </source>
</evidence>
<dbReference type="PROSITE" id="PS50011">
    <property type="entry name" value="PROTEIN_KINASE_DOM"/>
    <property type="match status" value="1"/>
</dbReference>
<dbReference type="EMBL" id="REGN01000097">
    <property type="protein sequence ID" value="RNA44487.1"/>
    <property type="molecule type" value="Genomic_DNA"/>
</dbReference>
<feature type="domain" description="Guanylate cyclase" evidence="12">
    <location>
        <begin position="233"/>
        <end position="263"/>
    </location>
</feature>
<comment type="subcellular location">
    <subcellularLocation>
        <location evidence="1">Membrane</location>
        <topology evidence="1">Single-pass membrane protein</topology>
    </subcellularLocation>
</comment>
<dbReference type="InterPro" id="IPR018297">
    <property type="entry name" value="A/G_cyclase_CS"/>
</dbReference>
<dbReference type="Pfam" id="PF00211">
    <property type="entry name" value="Guanylate_cyc"/>
    <property type="match status" value="1"/>
</dbReference>
<comment type="catalytic activity">
    <reaction evidence="10">
        <text>GTP = 3',5'-cyclic GMP + diphosphate</text>
        <dbReference type="Rhea" id="RHEA:13665"/>
        <dbReference type="ChEBI" id="CHEBI:33019"/>
        <dbReference type="ChEBI" id="CHEBI:37565"/>
        <dbReference type="ChEBI" id="CHEBI:57746"/>
        <dbReference type="EC" id="4.6.1.2"/>
    </reaction>
</comment>
<dbReference type="PANTHER" id="PTHR11920:SF501">
    <property type="entry name" value="GUANYLATE CYCLASE 32E"/>
    <property type="match status" value="1"/>
</dbReference>
<dbReference type="GO" id="GO:0035556">
    <property type="term" value="P:intracellular signal transduction"/>
    <property type="evidence" value="ECO:0007669"/>
    <property type="project" value="InterPro"/>
</dbReference>
<dbReference type="PROSITE" id="PS50125">
    <property type="entry name" value="GUANYLATE_CYCLASE_2"/>
    <property type="match status" value="2"/>
</dbReference>
<evidence type="ECO:0000259" key="12">
    <source>
        <dbReference type="PROSITE" id="PS50125"/>
    </source>
</evidence>
<dbReference type="InterPro" id="IPR050401">
    <property type="entry name" value="Cyclic_nucleotide_synthase"/>
</dbReference>
<evidence type="ECO:0000256" key="9">
    <source>
        <dbReference type="RuleBase" id="RU000405"/>
    </source>
</evidence>
<keyword evidence="4" id="KW-0547">Nucleotide-binding</keyword>
<sequence>MLNDLCRGLSFLHNSSVKYHGNLKSSNCLIDSRWTLKLTDFGLPKIYSNQNSSLQLKASDLLWTAPEHLRKLSNGSEAGDIFALSIIMQEIIVEGYPYCMMNLSHCEIIERLKSESKPIYRPIVSKRMAPAGYVEIMEDCWNERPEMRPSIENIHSLIMSLNGNYKDNIVDWMIKTIEDYTTKLEKLVDVQTHKLKEEKRKVLKILKEIFPKPIVEKLVSGQPVLPEQFDMVTIYFSDIVGFTTISAFSSPIEVVTLLNDLYTILRIGLHSGACVTGVVGLKMPRYCLFGDTVNTASRMESTSQAYRIHVSESCADILKEIGGYHLEYRGLVDLPGKGRKGTYWLTGKTGFNKELPTAIENDKNHGVDDCLIKRLKKIKSKRLEKSVTESSDNITYSLFENKSSSENLSSPDSIQILEKRLVNPMEFFDQNERVICVSEKKPK</sequence>
<evidence type="ECO:0000256" key="5">
    <source>
        <dbReference type="ARBA" id="ARBA00022989"/>
    </source>
</evidence>
<reference evidence="13 14" key="1">
    <citation type="journal article" date="2018" name="Sci. Rep.">
        <title>Genomic signatures of local adaptation to the degree of environmental predictability in rotifers.</title>
        <authorList>
            <person name="Franch-Gras L."/>
            <person name="Hahn C."/>
            <person name="Garcia-Roger E.M."/>
            <person name="Carmona M.J."/>
            <person name="Serra M."/>
            <person name="Gomez A."/>
        </authorList>
    </citation>
    <scope>NUCLEOTIDE SEQUENCE [LARGE SCALE GENOMIC DNA]</scope>
    <source>
        <strain evidence="13">HYR1</strain>
    </source>
</reference>
<dbReference type="GO" id="GO:0005524">
    <property type="term" value="F:ATP binding"/>
    <property type="evidence" value="ECO:0007669"/>
    <property type="project" value="InterPro"/>
</dbReference>
<dbReference type="InterPro" id="IPR001245">
    <property type="entry name" value="Ser-Thr/Tyr_kinase_cat_dom"/>
</dbReference>
<evidence type="ECO:0000256" key="6">
    <source>
        <dbReference type="ARBA" id="ARBA00023136"/>
    </source>
</evidence>
<dbReference type="STRING" id="10195.A0A3M7T9A3"/>
<dbReference type="SUPFAM" id="SSF56112">
    <property type="entry name" value="Protein kinase-like (PK-like)"/>
    <property type="match status" value="1"/>
</dbReference>
<keyword evidence="3" id="KW-0812">Transmembrane</keyword>
<evidence type="ECO:0000256" key="3">
    <source>
        <dbReference type="ARBA" id="ARBA00022692"/>
    </source>
</evidence>
<dbReference type="GO" id="GO:0007168">
    <property type="term" value="P:receptor guanylyl cyclase signaling pathway"/>
    <property type="evidence" value="ECO:0007669"/>
    <property type="project" value="TreeGrafter"/>
</dbReference>
<protein>
    <recommendedName>
        <fullName evidence="2 10">Guanylate cyclase</fullName>
        <ecNumber evidence="2 10">4.6.1.2</ecNumber>
    </recommendedName>
</protein>
<dbReference type="GO" id="GO:0004016">
    <property type="term" value="F:adenylate cyclase activity"/>
    <property type="evidence" value="ECO:0007669"/>
    <property type="project" value="TreeGrafter"/>
</dbReference>
<evidence type="ECO:0000256" key="7">
    <source>
        <dbReference type="ARBA" id="ARBA00023239"/>
    </source>
</evidence>
<name>A0A3M7T9A3_BRAPC</name>
<dbReference type="GO" id="GO:0005886">
    <property type="term" value="C:plasma membrane"/>
    <property type="evidence" value="ECO:0007669"/>
    <property type="project" value="TreeGrafter"/>
</dbReference>
<evidence type="ECO:0000256" key="8">
    <source>
        <dbReference type="ARBA" id="ARBA00023293"/>
    </source>
</evidence>
<evidence type="ECO:0000256" key="4">
    <source>
        <dbReference type="ARBA" id="ARBA00022741"/>
    </source>
</evidence>
<dbReference type="OrthoDB" id="1890790at2759"/>
<feature type="domain" description="Guanylate cyclase" evidence="12">
    <location>
        <begin position="265"/>
        <end position="300"/>
    </location>
</feature>
<evidence type="ECO:0000256" key="10">
    <source>
        <dbReference type="RuleBase" id="RU003431"/>
    </source>
</evidence>
<gene>
    <name evidence="13" type="ORF">BpHYR1_019876</name>
</gene>
<dbReference type="GO" id="GO:0004672">
    <property type="term" value="F:protein kinase activity"/>
    <property type="evidence" value="ECO:0007669"/>
    <property type="project" value="InterPro"/>
</dbReference>
<dbReference type="Gene3D" id="1.10.510.10">
    <property type="entry name" value="Transferase(Phosphotransferase) domain 1"/>
    <property type="match status" value="1"/>
</dbReference>
<dbReference type="InterPro" id="IPR029787">
    <property type="entry name" value="Nucleotide_cyclase"/>
</dbReference>
<dbReference type="Gene3D" id="3.30.70.1230">
    <property type="entry name" value="Nucleotide cyclase"/>
    <property type="match status" value="2"/>
</dbReference>
<evidence type="ECO:0000313" key="14">
    <source>
        <dbReference type="Proteomes" id="UP000276133"/>
    </source>
</evidence>
<evidence type="ECO:0000313" key="13">
    <source>
        <dbReference type="EMBL" id="RNA44487.1"/>
    </source>
</evidence>
<keyword evidence="5" id="KW-1133">Transmembrane helix</keyword>
<keyword evidence="14" id="KW-1185">Reference proteome</keyword>
<dbReference type="GO" id="GO:0001653">
    <property type="term" value="F:peptide receptor activity"/>
    <property type="evidence" value="ECO:0007669"/>
    <property type="project" value="TreeGrafter"/>
</dbReference>
<dbReference type="InterPro" id="IPR000719">
    <property type="entry name" value="Prot_kinase_dom"/>
</dbReference>
<proteinExistence type="inferred from homology"/>
<dbReference type="PANTHER" id="PTHR11920">
    <property type="entry name" value="GUANYLYL CYCLASE"/>
    <property type="match status" value="1"/>
</dbReference>
<evidence type="ECO:0000256" key="2">
    <source>
        <dbReference type="ARBA" id="ARBA00012202"/>
    </source>
</evidence>
<dbReference type="AlphaFoldDB" id="A0A3M7T9A3"/>
<dbReference type="SMART" id="SM00044">
    <property type="entry name" value="CYCc"/>
    <property type="match status" value="1"/>
</dbReference>
<dbReference type="GO" id="GO:0004383">
    <property type="term" value="F:guanylate cyclase activity"/>
    <property type="evidence" value="ECO:0007669"/>
    <property type="project" value="UniProtKB-EC"/>
</dbReference>
<dbReference type="Proteomes" id="UP000276133">
    <property type="component" value="Unassembled WGS sequence"/>
</dbReference>
<comment type="caution">
    <text evidence="13">The sequence shown here is derived from an EMBL/GenBank/DDBJ whole genome shotgun (WGS) entry which is preliminary data.</text>
</comment>
<comment type="similarity">
    <text evidence="9">Belongs to the adenylyl cyclase class-4/guanylyl cyclase family.</text>
</comment>